<sequence>MRQMIYKRFERFWHWSQSLLMLAMLITGFEIHGTFSWLGFEQALQWHEVGAVALIILWVFAIFWHFTTGEWKQYIPTTEQLVAVIRYYSKDIFFGKPHPYKATPERKHNPLQRFSYLGFKLLLAPVIWLTGLMLLAYPFGLQVISLPTLSALHLLAAFLILVFLIVHVYMTTTGATPLSHIKTMITGYEEQQDQAGEEIAQPAKKTV</sequence>
<dbReference type="InterPro" id="IPR051542">
    <property type="entry name" value="Hydrogenase_cytochrome"/>
</dbReference>
<evidence type="ECO:0000256" key="4">
    <source>
        <dbReference type="ARBA" id="ARBA00022989"/>
    </source>
</evidence>
<reference evidence="8 9" key="1">
    <citation type="submission" date="2014-12" db="EMBL/GenBank/DDBJ databases">
        <title>Genome sequencing of Photobacterium gaetbulicola AD005a.</title>
        <authorList>
            <person name="Adrian T.G.S."/>
            <person name="Chan K.G."/>
        </authorList>
    </citation>
    <scope>NUCLEOTIDE SEQUENCE [LARGE SCALE GENOMIC DNA]</scope>
    <source>
        <strain evidence="8 9">AD005a</strain>
    </source>
</reference>
<keyword evidence="4 6" id="KW-1133">Transmembrane helix</keyword>
<feature type="transmembrane region" description="Helical" evidence="6">
    <location>
        <begin position="49"/>
        <end position="66"/>
    </location>
</feature>
<comment type="caution">
    <text evidence="8">The sequence shown here is derived from an EMBL/GenBank/DDBJ whole genome shotgun (WGS) entry which is preliminary data.</text>
</comment>
<dbReference type="GO" id="GO:0020037">
    <property type="term" value="F:heme binding"/>
    <property type="evidence" value="ECO:0007669"/>
    <property type="project" value="TreeGrafter"/>
</dbReference>
<dbReference type="GO" id="GO:0022904">
    <property type="term" value="P:respiratory electron transport chain"/>
    <property type="evidence" value="ECO:0007669"/>
    <property type="project" value="InterPro"/>
</dbReference>
<dbReference type="Pfam" id="PF01292">
    <property type="entry name" value="Ni_hydr_CYTB"/>
    <property type="match status" value="1"/>
</dbReference>
<feature type="transmembrane region" description="Helical" evidence="6">
    <location>
        <begin position="151"/>
        <end position="170"/>
    </location>
</feature>
<evidence type="ECO:0000256" key="2">
    <source>
        <dbReference type="ARBA" id="ARBA00022475"/>
    </source>
</evidence>
<comment type="subcellular location">
    <subcellularLocation>
        <location evidence="1">Cell membrane</location>
        <topology evidence="1">Multi-pass membrane protein</topology>
    </subcellularLocation>
</comment>
<dbReference type="AlphaFoldDB" id="A0A0B9GRR1"/>
<evidence type="ECO:0000256" key="6">
    <source>
        <dbReference type="SAM" id="Phobius"/>
    </source>
</evidence>
<dbReference type="SUPFAM" id="SSF81342">
    <property type="entry name" value="Transmembrane di-heme cytochromes"/>
    <property type="match status" value="1"/>
</dbReference>
<feature type="domain" description="Cytochrome b561 bacterial/Ni-hydrogenase" evidence="7">
    <location>
        <begin position="6"/>
        <end position="187"/>
    </location>
</feature>
<feature type="transmembrane region" description="Helical" evidence="6">
    <location>
        <begin position="116"/>
        <end position="139"/>
    </location>
</feature>
<dbReference type="GO" id="GO:0005886">
    <property type="term" value="C:plasma membrane"/>
    <property type="evidence" value="ECO:0007669"/>
    <property type="project" value="UniProtKB-SubCell"/>
</dbReference>
<evidence type="ECO:0000313" key="8">
    <source>
        <dbReference type="EMBL" id="KHT61471.1"/>
    </source>
</evidence>
<keyword evidence="2" id="KW-1003">Cell membrane</keyword>
<keyword evidence="5 6" id="KW-0472">Membrane</keyword>
<dbReference type="GO" id="GO:0009055">
    <property type="term" value="F:electron transfer activity"/>
    <property type="evidence" value="ECO:0007669"/>
    <property type="project" value="InterPro"/>
</dbReference>
<dbReference type="Proteomes" id="UP000031278">
    <property type="component" value="Unassembled WGS sequence"/>
</dbReference>
<organism evidence="8 9">
    <name type="scientific">Photobacterium gaetbulicola</name>
    <dbReference type="NCBI Taxonomy" id="1295392"/>
    <lineage>
        <taxon>Bacteria</taxon>
        <taxon>Pseudomonadati</taxon>
        <taxon>Pseudomonadota</taxon>
        <taxon>Gammaproteobacteria</taxon>
        <taxon>Vibrionales</taxon>
        <taxon>Vibrionaceae</taxon>
        <taxon>Photobacterium</taxon>
    </lineage>
</organism>
<gene>
    <name evidence="8" type="ORF">RJ45_22725</name>
</gene>
<proteinExistence type="predicted"/>
<dbReference type="InterPro" id="IPR016174">
    <property type="entry name" value="Di-haem_cyt_TM"/>
</dbReference>
<feature type="transmembrane region" description="Helical" evidence="6">
    <location>
        <begin position="12"/>
        <end position="29"/>
    </location>
</feature>
<evidence type="ECO:0000256" key="3">
    <source>
        <dbReference type="ARBA" id="ARBA00022692"/>
    </source>
</evidence>
<evidence type="ECO:0000256" key="1">
    <source>
        <dbReference type="ARBA" id="ARBA00004651"/>
    </source>
</evidence>
<keyword evidence="3 6" id="KW-0812">Transmembrane</keyword>
<dbReference type="InterPro" id="IPR011577">
    <property type="entry name" value="Cyt_b561_bac/Ni-Hgenase"/>
</dbReference>
<evidence type="ECO:0000313" key="9">
    <source>
        <dbReference type="Proteomes" id="UP000031278"/>
    </source>
</evidence>
<name>A0A0B9GRR1_9GAMM</name>
<protein>
    <submittedName>
        <fullName evidence="8">Cytochrome B561</fullName>
    </submittedName>
</protein>
<dbReference type="PANTHER" id="PTHR30485">
    <property type="entry name" value="NI/FE-HYDROGENASE 1 B-TYPE CYTOCHROME SUBUNIT"/>
    <property type="match status" value="1"/>
</dbReference>
<dbReference type="PANTHER" id="PTHR30485:SF1">
    <property type="entry name" value="CYTOCHROME YDHU-RELATED"/>
    <property type="match status" value="1"/>
</dbReference>
<dbReference type="Gene3D" id="1.20.950.20">
    <property type="entry name" value="Transmembrane di-heme cytochromes, Chain C"/>
    <property type="match status" value="1"/>
</dbReference>
<accession>A0A0B9GRR1</accession>
<dbReference type="EMBL" id="JWLZ01000201">
    <property type="protein sequence ID" value="KHT61471.1"/>
    <property type="molecule type" value="Genomic_DNA"/>
</dbReference>
<dbReference type="RefSeq" id="WP_039467967.1">
    <property type="nucleotide sequence ID" value="NZ_JWLZ01000201.1"/>
</dbReference>
<evidence type="ECO:0000259" key="7">
    <source>
        <dbReference type="Pfam" id="PF01292"/>
    </source>
</evidence>
<evidence type="ECO:0000256" key="5">
    <source>
        <dbReference type="ARBA" id="ARBA00023136"/>
    </source>
</evidence>